<feature type="domain" description="Ras-GAP" evidence="3">
    <location>
        <begin position="102"/>
        <end position="178"/>
    </location>
</feature>
<dbReference type="GeneID" id="24123363"/>
<dbReference type="OrthoDB" id="1562946at2759"/>
<dbReference type="OMA" id="ECKHDAR"/>
<dbReference type="CDD" id="cd04519">
    <property type="entry name" value="RasGAP"/>
    <property type="match status" value="1"/>
</dbReference>
<accession>A0A067CVG5</accession>
<dbReference type="AlphaFoldDB" id="A0A067CVG5"/>
<dbReference type="InterPro" id="IPR001936">
    <property type="entry name" value="RasGAP_dom"/>
</dbReference>
<dbReference type="KEGG" id="spar:SPRG_00732"/>
<dbReference type="STRING" id="695850.A0A067CVG5"/>
<feature type="compositionally biased region" description="Basic and acidic residues" evidence="2">
    <location>
        <begin position="277"/>
        <end position="288"/>
    </location>
</feature>
<dbReference type="Proteomes" id="UP000030745">
    <property type="component" value="Unassembled WGS sequence"/>
</dbReference>
<dbReference type="PROSITE" id="PS50018">
    <property type="entry name" value="RAS_GTPASE_ACTIV_2"/>
    <property type="match status" value="1"/>
</dbReference>
<dbReference type="SUPFAM" id="SSF48350">
    <property type="entry name" value="GTPase activation domain, GAP"/>
    <property type="match status" value="1"/>
</dbReference>
<evidence type="ECO:0000256" key="1">
    <source>
        <dbReference type="ARBA" id="ARBA00022468"/>
    </source>
</evidence>
<dbReference type="InterPro" id="IPR008936">
    <property type="entry name" value="Rho_GTPase_activation_prot"/>
</dbReference>
<reference evidence="4 5" key="1">
    <citation type="journal article" date="2013" name="PLoS Genet.">
        <title>Distinctive expansion of potential virulence genes in the genome of the oomycete fish pathogen Saprolegnia parasitica.</title>
        <authorList>
            <person name="Jiang R.H."/>
            <person name="de Bruijn I."/>
            <person name="Haas B.J."/>
            <person name="Belmonte R."/>
            <person name="Lobach L."/>
            <person name="Christie J."/>
            <person name="van den Ackerveken G."/>
            <person name="Bottin A."/>
            <person name="Bulone V."/>
            <person name="Diaz-Moreno S.M."/>
            <person name="Dumas B."/>
            <person name="Fan L."/>
            <person name="Gaulin E."/>
            <person name="Govers F."/>
            <person name="Grenville-Briggs L.J."/>
            <person name="Horner N.R."/>
            <person name="Levin J.Z."/>
            <person name="Mammella M."/>
            <person name="Meijer H.J."/>
            <person name="Morris P."/>
            <person name="Nusbaum C."/>
            <person name="Oome S."/>
            <person name="Phillips A.J."/>
            <person name="van Rooyen D."/>
            <person name="Rzeszutek E."/>
            <person name="Saraiva M."/>
            <person name="Secombes C.J."/>
            <person name="Seidl M.F."/>
            <person name="Snel B."/>
            <person name="Stassen J.H."/>
            <person name="Sykes S."/>
            <person name="Tripathy S."/>
            <person name="van den Berg H."/>
            <person name="Vega-Arreguin J.C."/>
            <person name="Wawra S."/>
            <person name="Young S.K."/>
            <person name="Zeng Q."/>
            <person name="Dieguez-Uribeondo J."/>
            <person name="Russ C."/>
            <person name="Tyler B.M."/>
            <person name="van West P."/>
        </authorList>
    </citation>
    <scope>NUCLEOTIDE SEQUENCE [LARGE SCALE GENOMIC DNA]</scope>
    <source>
        <strain evidence="4 5">CBS 223.65</strain>
    </source>
</reference>
<dbReference type="VEuPathDB" id="FungiDB:SPRG_00732"/>
<evidence type="ECO:0000259" key="3">
    <source>
        <dbReference type="PROSITE" id="PS50018"/>
    </source>
</evidence>
<keyword evidence="5" id="KW-1185">Reference proteome</keyword>
<keyword evidence="1" id="KW-0343">GTPase activation</keyword>
<feature type="region of interest" description="Disordered" evidence="2">
    <location>
        <begin position="236"/>
        <end position="288"/>
    </location>
</feature>
<gene>
    <name evidence="4" type="ORF">SPRG_00732</name>
</gene>
<dbReference type="InterPro" id="IPR039360">
    <property type="entry name" value="Ras_GTPase"/>
</dbReference>
<evidence type="ECO:0000313" key="5">
    <source>
        <dbReference type="Proteomes" id="UP000030745"/>
    </source>
</evidence>
<organism evidence="4 5">
    <name type="scientific">Saprolegnia parasitica (strain CBS 223.65)</name>
    <dbReference type="NCBI Taxonomy" id="695850"/>
    <lineage>
        <taxon>Eukaryota</taxon>
        <taxon>Sar</taxon>
        <taxon>Stramenopiles</taxon>
        <taxon>Oomycota</taxon>
        <taxon>Saprolegniomycetes</taxon>
        <taxon>Saprolegniales</taxon>
        <taxon>Saprolegniaceae</taxon>
        <taxon>Saprolegnia</taxon>
    </lineage>
</organism>
<dbReference type="PANTHER" id="PTHR10194:SF60">
    <property type="entry name" value="RAS GTPASE-ACTIVATING PROTEIN RASKOL"/>
    <property type="match status" value="1"/>
</dbReference>
<name>A0A067CVG5_SAPPC</name>
<proteinExistence type="predicted"/>
<dbReference type="GO" id="GO:0005096">
    <property type="term" value="F:GTPase activator activity"/>
    <property type="evidence" value="ECO:0007669"/>
    <property type="project" value="UniProtKB-KW"/>
</dbReference>
<protein>
    <recommendedName>
        <fullName evidence="3">Ras-GAP domain-containing protein</fullName>
    </recommendedName>
</protein>
<dbReference type="Gene3D" id="1.10.506.10">
    <property type="entry name" value="GTPase Activation - p120gap, domain 1"/>
    <property type="match status" value="1"/>
</dbReference>
<sequence length="288" mass="31883">MTTRVTTTTTTTQLCMAELPSFETFARVVHIELDRVRGEEEQFLRSSTGLSSTMKDLGHTYGRKYFRFLLGDAIAALGGLHRNQILALAKDVVHRMVSSLDDHAPYRLRLSCAYILDEFHAAFPQSVRGSTIVVGGSIVLRIVCPAIIKPELIGLPPLAATALPNAILLAKLLQHSMRGTEFDMASDDLYFAKDFVAETKELFAGYLSAFPSTKKTGPIDSDCDDELLDTMVLTVDTRPTRRASTPTLESSPSPKRKFSFRKLFRKESSSSAPSPRKSHECRHCGRAL</sequence>
<dbReference type="EMBL" id="KK583190">
    <property type="protein sequence ID" value="KDO34669.1"/>
    <property type="molecule type" value="Genomic_DNA"/>
</dbReference>
<feature type="compositionally biased region" description="Basic residues" evidence="2">
    <location>
        <begin position="254"/>
        <end position="264"/>
    </location>
</feature>
<dbReference type="PANTHER" id="PTHR10194">
    <property type="entry name" value="RAS GTPASE-ACTIVATING PROTEINS"/>
    <property type="match status" value="1"/>
</dbReference>
<dbReference type="RefSeq" id="XP_012194342.1">
    <property type="nucleotide sequence ID" value="XM_012338952.1"/>
</dbReference>
<evidence type="ECO:0000256" key="2">
    <source>
        <dbReference type="SAM" id="MobiDB-lite"/>
    </source>
</evidence>
<feature type="compositionally biased region" description="Polar residues" evidence="2">
    <location>
        <begin position="242"/>
        <end position="252"/>
    </location>
</feature>
<evidence type="ECO:0000313" key="4">
    <source>
        <dbReference type="EMBL" id="KDO34669.1"/>
    </source>
</evidence>
<dbReference type="Pfam" id="PF00616">
    <property type="entry name" value="RasGAP"/>
    <property type="match status" value="1"/>
</dbReference>